<dbReference type="OrthoDB" id="9798098at2"/>
<dbReference type="SUPFAM" id="SSF54862">
    <property type="entry name" value="4Fe-4S ferredoxins"/>
    <property type="match status" value="1"/>
</dbReference>
<dbReference type="PANTHER" id="PTHR43687:SF1">
    <property type="entry name" value="FERREDOXIN III"/>
    <property type="match status" value="1"/>
</dbReference>
<keyword evidence="4" id="KW-0411">Iron-sulfur</keyword>
<dbReference type="GO" id="GO:0051539">
    <property type="term" value="F:4 iron, 4 sulfur cluster binding"/>
    <property type="evidence" value="ECO:0007669"/>
    <property type="project" value="UniProtKB-KW"/>
</dbReference>
<dbReference type="InterPro" id="IPR050572">
    <property type="entry name" value="Fe-S_Ferredoxin"/>
</dbReference>
<feature type="domain" description="4Fe-4S ferredoxin-type" evidence="5">
    <location>
        <begin position="179"/>
        <end position="208"/>
    </location>
</feature>
<dbReference type="InterPro" id="IPR017900">
    <property type="entry name" value="4Fe4S_Fe_S_CS"/>
</dbReference>
<dbReference type="EMBL" id="NFIE01000017">
    <property type="protein sequence ID" value="OUN87221.1"/>
    <property type="molecule type" value="Genomic_DNA"/>
</dbReference>
<dbReference type="Proteomes" id="UP000195781">
    <property type="component" value="Unassembled WGS sequence"/>
</dbReference>
<protein>
    <recommendedName>
        <fullName evidence="5">4Fe-4S ferredoxin-type domain-containing protein</fullName>
    </recommendedName>
</protein>
<accession>A0A1Y3XQ61</accession>
<proteinExistence type="predicted"/>
<name>A0A1Y3XQ61_9ACTN</name>
<keyword evidence="1" id="KW-0004">4Fe-4S</keyword>
<evidence type="ECO:0000313" key="6">
    <source>
        <dbReference type="EMBL" id="OUN87221.1"/>
    </source>
</evidence>
<comment type="caution">
    <text evidence="6">The sequence shown here is derived from an EMBL/GenBank/DDBJ whole genome shotgun (WGS) entry which is preliminary data.</text>
</comment>
<keyword evidence="2" id="KW-0479">Metal-binding</keyword>
<dbReference type="InterPro" id="IPR017896">
    <property type="entry name" value="4Fe4S_Fe-S-bd"/>
</dbReference>
<dbReference type="PROSITE" id="PS00198">
    <property type="entry name" value="4FE4S_FER_1"/>
    <property type="match status" value="2"/>
</dbReference>
<dbReference type="GO" id="GO:0046872">
    <property type="term" value="F:metal ion binding"/>
    <property type="evidence" value="ECO:0007669"/>
    <property type="project" value="UniProtKB-KW"/>
</dbReference>
<dbReference type="PROSITE" id="PS51379">
    <property type="entry name" value="4FE4S_FER_2"/>
    <property type="match status" value="2"/>
</dbReference>
<dbReference type="SUPFAM" id="SSF52218">
    <property type="entry name" value="Flavoproteins"/>
    <property type="match status" value="1"/>
</dbReference>
<evidence type="ECO:0000259" key="5">
    <source>
        <dbReference type="PROSITE" id="PS51379"/>
    </source>
</evidence>
<feature type="domain" description="4Fe-4S ferredoxin-type" evidence="5">
    <location>
        <begin position="212"/>
        <end position="236"/>
    </location>
</feature>
<evidence type="ECO:0000256" key="4">
    <source>
        <dbReference type="ARBA" id="ARBA00023014"/>
    </source>
</evidence>
<dbReference type="Gene3D" id="3.30.70.20">
    <property type="match status" value="1"/>
</dbReference>
<sequence length="260" mass="26849">MKIGDVKAIVFSGAGTTRAVAERMGAAFGLPFKLCDITPQGADAPDFRVGELAIFAVPAFGGRVPAPALERIAACTGDETPAVLMVTYGNRAVDDTFLELADTIAEHGFVPVAGVAVVAHHSLMTNVAIGRPDEEDFQVVDSVARDVLAKLAAVSRAGEAELREIPGSRPYTPYGGVPFKAQADESLCIACGSCAAQCPVGAIDAENPSQTDADACISCTRCIAACPVQARALSGGDMLESARAGFAAQFGEPKESYVLI</sequence>
<dbReference type="PANTHER" id="PTHR43687">
    <property type="entry name" value="ADENYLYLSULFATE REDUCTASE, BETA SUBUNIT"/>
    <property type="match status" value="1"/>
</dbReference>
<dbReference type="Gene3D" id="3.40.50.360">
    <property type="match status" value="1"/>
</dbReference>
<evidence type="ECO:0000313" key="7">
    <source>
        <dbReference type="Proteomes" id="UP000195781"/>
    </source>
</evidence>
<dbReference type="Pfam" id="PF13237">
    <property type="entry name" value="Fer4_10"/>
    <property type="match status" value="1"/>
</dbReference>
<evidence type="ECO:0000256" key="1">
    <source>
        <dbReference type="ARBA" id="ARBA00022485"/>
    </source>
</evidence>
<dbReference type="RefSeq" id="WP_094335810.1">
    <property type="nucleotide sequence ID" value="NZ_NFIE01000017.1"/>
</dbReference>
<dbReference type="AlphaFoldDB" id="A0A1Y3XQ61"/>
<organism evidence="6 7">
    <name type="scientific">[Collinsella] massiliensis</name>
    <dbReference type="NCBI Taxonomy" id="1232426"/>
    <lineage>
        <taxon>Bacteria</taxon>
        <taxon>Bacillati</taxon>
        <taxon>Actinomycetota</taxon>
        <taxon>Coriobacteriia</taxon>
        <taxon>Coriobacteriales</taxon>
        <taxon>Coriobacteriaceae</taxon>
        <taxon>Enorma</taxon>
    </lineage>
</organism>
<gene>
    <name evidence="6" type="ORF">B5G02_07690</name>
</gene>
<evidence type="ECO:0000256" key="2">
    <source>
        <dbReference type="ARBA" id="ARBA00022723"/>
    </source>
</evidence>
<reference evidence="7" key="1">
    <citation type="submission" date="2017-04" db="EMBL/GenBank/DDBJ databases">
        <title>Function of individual gut microbiota members based on whole genome sequencing of pure cultures obtained from chicken caecum.</title>
        <authorList>
            <person name="Medvecky M."/>
            <person name="Cejkova D."/>
            <person name="Polansky O."/>
            <person name="Karasova D."/>
            <person name="Kubasova T."/>
            <person name="Cizek A."/>
            <person name="Rychlik I."/>
        </authorList>
    </citation>
    <scope>NUCLEOTIDE SEQUENCE [LARGE SCALE GENOMIC DNA]</scope>
    <source>
        <strain evidence="7">An5</strain>
    </source>
</reference>
<keyword evidence="3" id="KW-0408">Iron</keyword>
<dbReference type="InterPro" id="IPR029039">
    <property type="entry name" value="Flavoprotein-like_sf"/>
</dbReference>
<evidence type="ECO:0000256" key="3">
    <source>
        <dbReference type="ARBA" id="ARBA00023004"/>
    </source>
</evidence>
<keyword evidence="7" id="KW-1185">Reference proteome</keyword>